<accession>A0A1J8P3R4</accession>
<dbReference type="EMBL" id="LUKY01000033">
    <property type="protein sequence ID" value="OIZ94380.1"/>
    <property type="molecule type" value="Genomic_DNA"/>
</dbReference>
<dbReference type="SUPFAM" id="SSF47413">
    <property type="entry name" value="lambda repressor-like DNA-binding domains"/>
    <property type="match status" value="1"/>
</dbReference>
<dbReference type="InterPro" id="IPR001387">
    <property type="entry name" value="Cro/C1-type_HTH"/>
</dbReference>
<dbReference type="OrthoDB" id="9791537at2"/>
<dbReference type="STRING" id="1225476.A1D18_05950"/>
<evidence type="ECO:0000259" key="1">
    <source>
        <dbReference type="PROSITE" id="PS50943"/>
    </source>
</evidence>
<dbReference type="AlphaFoldDB" id="A0A1J8P3R4"/>
<dbReference type="InterPro" id="IPR036286">
    <property type="entry name" value="LexA/Signal_pep-like_sf"/>
</dbReference>
<organism evidence="2 3">
    <name type="scientific">Candidatus Rickettsiella isopodorum</name>
    <dbReference type="NCBI Taxonomy" id="1225476"/>
    <lineage>
        <taxon>Bacteria</taxon>
        <taxon>Pseudomonadati</taxon>
        <taxon>Pseudomonadota</taxon>
        <taxon>Gammaproteobacteria</taxon>
        <taxon>Legionellales</taxon>
        <taxon>Coxiellaceae</taxon>
        <taxon>Rickettsiella</taxon>
    </lineage>
</organism>
<dbReference type="Gene3D" id="1.10.260.40">
    <property type="entry name" value="lambda repressor-like DNA-binding domains"/>
    <property type="match status" value="1"/>
</dbReference>
<dbReference type="CDD" id="cd00093">
    <property type="entry name" value="HTH_XRE"/>
    <property type="match status" value="1"/>
</dbReference>
<evidence type="ECO:0000313" key="2">
    <source>
        <dbReference type="EMBL" id="OIZ94380.1"/>
    </source>
</evidence>
<dbReference type="InterPro" id="IPR010982">
    <property type="entry name" value="Lambda_DNA-bd_dom_sf"/>
</dbReference>
<dbReference type="Pfam" id="PF00717">
    <property type="entry name" value="Peptidase_S24"/>
    <property type="match status" value="1"/>
</dbReference>
<dbReference type="Pfam" id="PF13443">
    <property type="entry name" value="HTH_26"/>
    <property type="match status" value="1"/>
</dbReference>
<gene>
    <name evidence="2" type="ORF">A1D18_05950</name>
</gene>
<name>A0A1J8P3R4_9COXI</name>
<reference evidence="2 3" key="1">
    <citation type="submission" date="2016-03" db="EMBL/GenBank/DDBJ databases">
        <title>Comparative genomics of Rickettsiella.</title>
        <authorList>
            <person name="Chandler C."/>
            <person name="Wang Y."/>
        </authorList>
    </citation>
    <scope>NUCLEOTIDE SEQUENCE [LARGE SCALE GENOMIC DNA]</scope>
    <source>
        <strain evidence="2 3">RCFS May 2013</strain>
    </source>
</reference>
<dbReference type="InterPro" id="IPR015927">
    <property type="entry name" value="Peptidase_S24_S26A/B/C"/>
</dbReference>
<keyword evidence="3" id="KW-1185">Reference proteome</keyword>
<evidence type="ECO:0000313" key="3">
    <source>
        <dbReference type="Proteomes" id="UP000183924"/>
    </source>
</evidence>
<dbReference type="SUPFAM" id="SSF51306">
    <property type="entry name" value="LexA/Signal peptidase"/>
    <property type="match status" value="1"/>
</dbReference>
<sequence>MPFKHTLNNTLEYLIKKWGININQLHKHTGIPLSTLKRLILNKENNPTLASLAPIANYFSVSLDQLTGREILPKKNGLKIPLIHWKDIINTPKNRYHLAFSSLLISDISLSENSFALVIKDNNTTNFLAGSLLVIDPSLRGRNRDFIIVHKKGMRKPQLIQKIIYENKIYLKNLNAKSEIIKFSKCYKILGVVIQIRMNYKKSKFYVNFEDEKGNSAQKY</sequence>
<comment type="caution">
    <text evidence="2">The sequence shown here is derived from an EMBL/GenBank/DDBJ whole genome shotgun (WGS) entry which is preliminary data.</text>
</comment>
<dbReference type="GO" id="GO:0003677">
    <property type="term" value="F:DNA binding"/>
    <property type="evidence" value="ECO:0007669"/>
    <property type="project" value="InterPro"/>
</dbReference>
<dbReference type="Proteomes" id="UP000183924">
    <property type="component" value="Unassembled WGS sequence"/>
</dbReference>
<proteinExistence type="predicted"/>
<protein>
    <recommendedName>
        <fullName evidence="1">HTH cro/C1-type domain-containing protein</fullName>
    </recommendedName>
</protein>
<dbReference type="RefSeq" id="WP_071662869.1">
    <property type="nucleotide sequence ID" value="NZ_LUKY01000033.1"/>
</dbReference>
<feature type="domain" description="HTH cro/C1-type" evidence="1">
    <location>
        <begin position="40"/>
        <end position="66"/>
    </location>
</feature>
<dbReference type="Gene3D" id="2.10.109.10">
    <property type="entry name" value="Umud Fragment, subunit A"/>
    <property type="match status" value="1"/>
</dbReference>
<dbReference type="PROSITE" id="PS50943">
    <property type="entry name" value="HTH_CROC1"/>
    <property type="match status" value="1"/>
</dbReference>